<dbReference type="Pfam" id="PF00970">
    <property type="entry name" value="FAD_binding_6"/>
    <property type="match status" value="1"/>
</dbReference>
<keyword evidence="2" id="KW-0411">Iron-sulfur</keyword>
<reference evidence="6 7" key="1">
    <citation type="submission" date="2019-03" db="EMBL/GenBank/DDBJ databases">
        <title>Genomic Encyclopedia of Type Strains, Phase IV (KMG-IV): sequencing the most valuable type-strain genomes for metagenomic binning, comparative biology and taxonomic classification.</title>
        <authorList>
            <person name="Goeker M."/>
        </authorList>
    </citation>
    <scope>NUCLEOTIDE SEQUENCE [LARGE SCALE GENOMIC DNA]</scope>
    <source>
        <strain evidence="6 7">DSM 100309</strain>
    </source>
</reference>
<evidence type="ECO:0000256" key="1">
    <source>
        <dbReference type="ARBA" id="ARBA00001974"/>
    </source>
</evidence>
<dbReference type="SUPFAM" id="SSF54292">
    <property type="entry name" value="2Fe-2S ferredoxin-like"/>
    <property type="match status" value="1"/>
</dbReference>
<evidence type="ECO:0000256" key="2">
    <source>
        <dbReference type="ARBA" id="ARBA00022714"/>
    </source>
</evidence>
<dbReference type="InterPro" id="IPR001709">
    <property type="entry name" value="Flavoprot_Pyr_Nucl_cyt_Rdtase"/>
</dbReference>
<dbReference type="InterPro" id="IPR012675">
    <property type="entry name" value="Beta-grasp_dom_sf"/>
</dbReference>
<dbReference type="Gene3D" id="3.40.50.80">
    <property type="entry name" value="Nucleotide-binding domain of ferredoxin-NADP reductase (FNR) module"/>
    <property type="match status" value="1"/>
</dbReference>
<dbReference type="InterPro" id="IPR001433">
    <property type="entry name" value="OxRdtase_FAD/NAD-bd"/>
</dbReference>
<dbReference type="Gene3D" id="2.40.30.10">
    <property type="entry name" value="Translation factors"/>
    <property type="match status" value="1"/>
</dbReference>
<dbReference type="Gene3D" id="3.10.20.30">
    <property type="match status" value="1"/>
</dbReference>
<evidence type="ECO:0000256" key="3">
    <source>
        <dbReference type="ARBA" id="ARBA00034078"/>
    </source>
</evidence>
<proteinExistence type="predicted"/>
<sequence length="326" mass="35319">MPTKLLFEDNTYDCNQNESVLDALIGHGVPVPHSCRSGSCQTCLMRATKGTPPESAQKGLKETLKAQNYFLACSCHPQEDMEIALPDADAGRFKATVKTVETLSHDIVCLGLHCEQPVDYRAGQFINLFKDSTLGRSYSLASVPTRDTHLKLHVRKVPEGRVSGWIHHQLKPGDSVEISQPIGNCFYVSGNPEQGLLLIGTGSGLAPLYGIALDAITQGHTGPIRLYHGSRNIEGLYLTEELRALAKQHPNFSYTPCISNTEFVAQEGYATGRALDVALADINGLSGWRIFLCGNPDMVKSAKKKAFLSGAAIKDIYADAFTLAAA</sequence>
<comment type="caution">
    <text evidence="6">The sequence shown here is derived from an EMBL/GenBank/DDBJ whole genome shotgun (WGS) entry which is preliminary data.</text>
</comment>
<dbReference type="PANTHER" id="PTHR47354:SF5">
    <property type="entry name" value="PROTEIN RFBI"/>
    <property type="match status" value="1"/>
</dbReference>
<dbReference type="InterPro" id="IPR008333">
    <property type="entry name" value="Cbr1-like_FAD-bd_dom"/>
</dbReference>
<dbReference type="AlphaFoldDB" id="A0A4V2W1G7"/>
<dbReference type="CDD" id="cd00207">
    <property type="entry name" value="fer2"/>
    <property type="match status" value="1"/>
</dbReference>
<keyword evidence="7" id="KW-1185">Reference proteome</keyword>
<dbReference type="InterPro" id="IPR017938">
    <property type="entry name" value="Riboflavin_synthase-like_b-brl"/>
</dbReference>
<dbReference type="PROSITE" id="PS51085">
    <property type="entry name" value="2FE2S_FER_2"/>
    <property type="match status" value="1"/>
</dbReference>
<comment type="cofactor">
    <cofactor evidence="3">
        <name>[2Fe-2S] cluster</name>
        <dbReference type="ChEBI" id="CHEBI:190135"/>
    </cofactor>
</comment>
<comment type="cofactor">
    <cofactor evidence="1">
        <name>FAD</name>
        <dbReference type="ChEBI" id="CHEBI:57692"/>
    </cofactor>
</comment>
<dbReference type="Pfam" id="PF00175">
    <property type="entry name" value="NAD_binding_1"/>
    <property type="match status" value="1"/>
</dbReference>
<keyword evidence="2" id="KW-0408">Iron</keyword>
<evidence type="ECO:0000313" key="7">
    <source>
        <dbReference type="Proteomes" id="UP000295367"/>
    </source>
</evidence>
<dbReference type="CDD" id="cd06194">
    <property type="entry name" value="FNR_N-term_Iron_sulfur_binding"/>
    <property type="match status" value="1"/>
</dbReference>
<dbReference type="RefSeq" id="WP_124945146.1">
    <property type="nucleotide sequence ID" value="NZ_BHVT01000008.1"/>
</dbReference>
<dbReference type="GO" id="GO:0051537">
    <property type="term" value="F:2 iron, 2 sulfur cluster binding"/>
    <property type="evidence" value="ECO:0007669"/>
    <property type="project" value="UniProtKB-KW"/>
</dbReference>
<keyword evidence="2" id="KW-0479">Metal-binding</keyword>
<dbReference type="GO" id="GO:0016491">
    <property type="term" value="F:oxidoreductase activity"/>
    <property type="evidence" value="ECO:0007669"/>
    <property type="project" value="InterPro"/>
</dbReference>
<dbReference type="InterPro" id="IPR017927">
    <property type="entry name" value="FAD-bd_FR_type"/>
</dbReference>
<evidence type="ECO:0000313" key="6">
    <source>
        <dbReference type="EMBL" id="TCV84169.1"/>
    </source>
</evidence>
<organism evidence="6 7">
    <name type="scientific">Sulfurirhabdus autotrophica</name>
    <dbReference type="NCBI Taxonomy" id="1706046"/>
    <lineage>
        <taxon>Bacteria</taxon>
        <taxon>Pseudomonadati</taxon>
        <taxon>Pseudomonadota</taxon>
        <taxon>Betaproteobacteria</taxon>
        <taxon>Nitrosomonadales</taxon>
        <taxon>Sulfuricellaceae</taxon>
        <taxon>Sulfurirhabdus</taxon>
    </lineage>
</organism>
<gene>
    <name evidence="6" type="ORF">EDC63_113106</name>
</gene>
<dbReference type="PRINTS" id="PR00410">
    <property type="entry name" value="PHEHYDRXLASE"/>
</dbReference>
<dbReference type="OrthoDB" id="9801223at2"/>
<evidence type="ECO:0000259" key="5">
    <source>
        <dbReference type="PROSITE" id="PS51384"/>
    </source>
</evidence>
<dbReference type="SUPFAM" id="SSF52343">
    <property type="entry name" value="Ferredoxin reductase-like, C-terminal NADP-linked domain"/>
    <property type="match status" value="1"/>
</dbReference>
<accession>A0A4V2W1G7</accession>
<dbReference type="InterPro" id="IPR001041">
    <property type="entry name" value="2Fe-2S_ferredoxin-type"/>
</dbReference>
<dbReference type="EMBL" id="SMCO01000013">
    <property type="protein sequence ID" value="TCV84169.1"/>
    <property type="molecule type" value="Genomic_DNA"/>
</dbReference>
<dbReference type="InterPro" id="IPR036010">
    <property type="entry name" value="2Fe-2S_ferredoxin-like_sf"/>
</dbReference>
<dbReference type="PRINTS" id="PR00371">
    <property type="entry name" value="FPNCR"/>
</dbReference>
<dbReference type="Proteomes" id="UP000295367">
    <property type="component" value="Unassembled WGS sequence"/>
</dbReference>
<evidence type="ECO:0000259" key="4">
    <source>
        <dbReference type="PROSITE" id="PS51085"/>
    </source>
</evidence>
<keyword evidence="2" id="KW-0001">2Fe-2S</keyword>
<dbReference type="PANTHER" id="PTHR47354">
    <property type="entry name" value="NADH OXIDOREDUCTASE HCR"/>
    <property type="match status" value="1"/>
</dbReference>
<protein>
    <submittedName>
        <fullName evidence="6">Ferredoxin-NADP reductase</fullName>
    </submittedName>
</protein>
<dbReference type="PROSITE" id="PS51384">
    <property type="entry name" value="FAD_FR"/>
    <property type="match status" value="1"/>
</dbReference>
<dbReference type="InterPro" id="IPR050415">
    <property type="entry name" value="MRET"/>
</dbReference>
<dbReference type="InterPro" id="IPR039261">
    <property type="entry name" value="FNR_nucleotide-bd"/>
</dbReference>
<dbReference type="Pfam" id="PF00111">
    <property type="entry name" value="Fer2"/>
    <property type="match status" value="1"/>
</dbReference>
<name>A0A4V2W1G7_9PROT</name>
<dbReference type="SUPFAM" id="SSF63380">
    <property type="entry name" value="Riboflavin synthase domain-like"/>
    <property type="match status" value="1"/>
</dbReference>
<feature type="domain" description="2Fe-2S ferredoxin-type" evidence="4">
    <location>
        <begin position="1"/>
        <end position="89"/>
    </location>
</feature>
<feature type="domain" description="FAD-binding FR-type" evidence="5">
    <location>
        <begin position="90"/>
        <end position="188"/>
    </location>
</feature>